<dbReference type="OrthoDB" id="9801383at2"/>
<dbReference type="AlphaFoldDB" id="A0A1W6L4F3"/>
<name>A0A1W6L4F3_9BURK</name>
<gene>
    <name evidence="2" type="ORF">A4W93_04380</name>
</gene>
<accession>A0A1W6L4F3</accession>
<sequence length="621" mass="66635">MAKDFDTMEDSNRSANPSIHEVSDPARRTVLRGGVGLTVGALLGPVAACRQVPAAPPSPLGFESVPVSTADTVVVPPGYTAQVIAPWGDPVGLAGAMPAFRPDAGNTADEQAVQMGMHHDGMHYFALDGSDRGLLVMNHEYVDDGLLHPDGTANWSAEKVRKGQAAHGVSVIEVARDGDRWNVVRPSRYARRISTLTPVAVSGPAAGHPLMRTAADPSGRRVLGTLNNCASGITPWGTYLTGEENFILYFNGPDRPDAHAARWGVTRRGVGMRWAEHDERFDAVRHPNEPNRFGWIVEIDPMDPTSTPVKRTALGRAAHEGATVAVTRDGRAVVYSGEDAQFEYVYKFVSRDRIAPGGAAANRTLLDHGTLYAARFDADGRGRWLPLVAGEGPLTPQAGFADQGEVVVKTRQASDLLGATKMDRPEWIAVDASTGEVYCSLTNNSKRGAPGQPGVDAANPRARNVWGQVIRWKEDGDFDGTTFTWSHFVLAGAPEHGGTVRGDLFASPDGLWIDPRGVLWIQTDNSSSTGTYGNNMMLAADPATGEVRRFLTGPRQCEVTGVTSTPDLRTLFVNIQHPGESPVAARNEPAWPSLHSRWPDGGRPRSATVVVRRHDGGVVGT</sequence>
<dbReference type="Proteomes" id="UP000193427">
    <property type="component" value="Chromosome"/>
</dbReference>
<dbReference type="STRING" id="946333.A4W93_04380"/>
<organism evidence="2 3">
    <name type="scientific">Piscinibacter gummiphilus</name>
    <dbReference type="NCBI Taxonomy" id="946333"/>
    <lineage>
        <taxon>Bacteria</taxon>
        <taxon>Pseudomonadati</taxon>
        <taxon>Pseudomonadota</taxon>
        <taxon>Betaproteobacteria</taxon>
        <taxon>Burkholderiales</taxon>
        <taxon>Sphaerotilaceae</taxon>
        <taxon>Piscinibacter</taxon>
    </lineage>
</organism>
<reference evidence="2 3" key="1">
    <citation type="submission" date="2016-04" db="EMBL/GenBank/DDBJ databases">
        <title>Complete genome sequence of natural rubber-degrading, novel Gram-negative bacterium, Rhizobacter gummiphilus strain NS21.</title>
        <authorList>
            <person name="Tabata M."/>
            <person name="Kasai D."/>
            <person name="Fukuda M."/>
        </authorList>
    </citation>
    <scope>NUCLEOTIDE SEQUENCE [LARGE SCALE GENOMIC DNA]</scope>
    <source>
        <strain evidence="2 3">NS21</strain>
    </source>
</reference>
<evidence type="ECO:0000313" key="3">
    <source>
        <dbReference type="Proteomes" id="UP000193427"/>
    </source>
</evidence>
<dbReference type="RefSeq" id="WP_085749461.1">
    <property type="nucleotide sequence ID" value="NZ_BSPR01000002.1"/>
</dbReference>
<feature type="compositionally biased region" description="Basic and acidic residues" evidence="1">
    <location>
        <begin position="1"/>
        <end position="12"/>
    </location>
</feature>
<dbReference type="EMBL" id="CP015118">
    <property type="protein sequence ID" value="ARN19209.1"/>
    <property type="molecule type" value="Genomic_DNA"/>
</dbReference>
<dbReference type="InterPro" id="IPR008557">
    <property type="entry name" value="PhoX"/>
</dbReference>
<proteinExistence type="predicted"/>
<dbReference type="SUPFAM" id="SSF63829">
    <property type="entry name" value="Calcium-dependent phosphotriesterase"/>
    <property type="match status" value="1"/>
</dbReference>
<evidence type="ECO:0000313" key="2">
    <source>
        <dbReference type="EMBL" id="ARN19209.1"/>
    </source>
</evidence>
<evidence type="ECO:0000256" key="1">
    <source>
        <dbReference type="SAM" id="MobiDB-lite"/>
    </source>
</evidence>
<dbReference type="PANTHER" id="PTHR35399">
    <property type="entry name" value="SLR8030 PROTEIN"/>
    <property type="match status" value="1"/>
</dbReference>
<dbReference type="KEGG" id="rgu:A4W93_04380"/>
<dbReference type="PANTHER" id="PTHR35399:SF2">
    <property type="entry name" value="DUF839 DOMAIN-CONTAINING PROTEIN"/>
    <property type="match status" value="1"/>
</dbReference>
<dbReference type="Pfam" id="PF05787">
    <property type="entry name" value="PhoX"/>
    <property type="match status" value="1"/>
</dbReference>
<feature type="region of interest" description="Disordered" evidence="1">
    <location>
        <begin position="1"/>
        <end position="25"/>
    </location>
</feature>
<protein>
    <submittedName>
        <fullName evidence="2">Tat pathway signal protein</fullName>
    </submittedName>
</protein>
<keyword evidence="3" id="KW-1185">Reference proteome</keyword>